<evidence type="ECO:0000313" key="2">
    <source>
        <dbReference type="Proteomes" id="UP000293291"/>
    </source>
</evidence>
<name>A0A4Q2SAA2_9ACTN</name>
<keyword evidence="2" id="KW-1185">Reference proteome</keyword>
<gene>
    <name evidence="1" type="ORF">EUA07_13565</name>
</gene>
<sequence length="290" mass="32053">MDPVVALRELGGVGTFRELLGLTTRAQLLVAVDSGVIHKPRHNRYCLADLEGTMRAVARTGGTASHLSAAQEFGWKLKHEPLRPCITMPRSARKPSGSYELHWADLSERELRRNVTSRTRTVIDCARAYDFDVALCVADSALREGIVDRDDLIIAAARSPRTGRAKALRVAHAATPLRANPFETCLHVIAMTVPGLDVVPQGHVPGVGFVDLLDRVLGIVFEAESFEHHWTKAGLQRDVDRYTTAARLGLVVVRFSWVDVMFRPDEVRAAIEDVVRWRTMQAVGRHGLAA</sequence>
<dbReference type="EMBL" id="SDWU01000014">
    <property type="protein sequence ID" value="RYC00718.1"/>
    <property type="molecule type" value="Genomic_DNA"/>
</dbReference>
<organism evidence="1 2">
    <name type="scientific">Nocardioides ganghwensis</name>
    <dbReference type="NCBI Taxonomy" id="252230"/>
    <lineage>
        <taxon>Bacteria</taxon>
        <taxon>Bacillati</taxon>
        <taxon>Actinomycetota</taxon>
        <taxon>Actinomycetes</taxon>
        <taxon>Propionibacteriales</taxon>
        <taxon>Nocardioidaceae</taxon>
        <taxon>Nocardioides</taxon>
    </lineage>
</organism>
<protein>
    <recommendedName>
        <fullName evidence="3">DUF559 domain-containing protein</fullName>
    </recommendedName>
</protein>
<evidence type="ECO:0008006" key="3">
    <source>
        <dbReference type="Google" id="ProtNLM"/>
    </source>
</evidence>
<dbReference type="Proteomes" id="UP000293291">
    <property type="component" value="Unassembled WGS sequence"/>
</dbReference>
<dbReference type="AlphaFoldDB" id="A0A4Q2SAA2"/>
<accession>A0A4Q2SAA2</accession>
<reference evidence="1 2" key="1">
    <citation type="submission" date="2019-01" db="EMBL/GenBank/DDBJ databases">
        <title>Novel species of Nocardioides.</title>
        <authorList>
            <person name="Liu Q."/>
            <person name="Xin Y.-H."/>
        </authorList>
    </citation>
    <scope>NUCLEOTIDE SEQUENCE [LARGE SCALE GENOMIC DNA]</scope>
    <source>
        <strain evidence="1 2">CGMCC 4.6875</strain>
    </source>
</reference>
<evidence type="ECO:0000313" key="1">
    <source>
        <dbReference type="EMBL" id="RYC00718.1"/>
    </source>
</evidence>
<dbReference type="RefSeq" id="WP_129455713.1">
    <property type="nucleotide sequence ID" value="NZ_JACXYX010000015.1"/>
</dbReference>
<comment type="caution">
    <text evidence="1">The sequence shown here is derived from an EMBL/GenBank/DDBJ whole genome shotgun (WGS) entry which is preliminary data.</text>
</comment>
<proteinExistence type="predicted"/>
<dbReference type="OrthoDB" id="4310518at2"/>